<accession>B4S5T2</accession>
<dbReference type="SUPFAM" id="SSF53218">
    <property type="entry name" value="Molybdenum cofactor biosynthesis proteins"/>
    <property type="match status" value="1"/>
</dbReference>
<dbReference type="Pfam" id="PF00994">
    <property type="entry name" value="MoCF_biosynth"/>
    <property type="match status" value="1"/>
</dbReference>
<gene>
    <name evidence="7" type="primary">moaC</name>
    <name evidence="9" type="ordered locus">Paes_2125</name>
</gene>
<dbReference type="InterPro" id="IPR036522">
    <property type="entry name" value="MoaC_sf"/>
</dbReference>
<comment type="function">
    <text evidence="6 7">Catalyzes the conversion of (8S)-3',8-cyclo-7,8-dihydroguanosine 5'-triphosphate to cyclic pyranopterin monophosphate (cPMP).</text>
</comment>
<dbReference type="NCBIfam" id="NF006870">
    <property type="entry name" value="PRK09364.1"/>
    <property type="match status" value="1"/>
</dbReference>
<dbReference type="NCBIfam" id="NF002947">
    <property type="entry name" value="PRK03604.1"/>
    <property type="match status" value="1"/>
</dbReference>
<dbReference type="RefSeq" id="WP_012506661.1">
    <property type="nucleotide sequence ID" value="NC_011059.1"/>
</dbReference>
<dbReference type="HAMAP" id="MF_01224_B">
    <property type="entry name" value="MoaC_B"/>
    <property type="match status" value="1"/>
</dbReference>
<evidence type="ECO:0000256" key="3">
    <source>
        <dbReference type="ARBA" id="ARBA00012575"/>
    </source>
</evidence>
<dbReference type="Gene3D" id="3.30.70.640">
    <property type="entry name" value="Molybdopterin cofactor biosynthesis C (MoaC) domain"/>
    <property type="match status" value="1"/>
</dbReference>
<dbReference type="EMBL" id="CP001108">
    <property type="protein sequence ID" value="ACF47129.1"/>
    <property type="molecule type" value="Genomic_DNA"/>
</dbReference>
<dbReference type="eggNOG" id="COG0315">
    <property type="taxonomic scope" value="Bacteria"/>
</dbReference>
<dbReference type="PIRSF" id="PIRSF036594">
    <property type="entry name" value="MoaC_MogA"/>
    <property type="match status" value="1"/>
</dbReference>
<dbReference type="InterPro" id="IPR012247">
    <property type="entry name" value="MoaC_MogA"/>
</dbReference>
<dbReference type="InterPro" id="IPR002820">
    <property type="entry name" value="Mopterin_CF_biosynth-C_dom"/>
</dbReference>
<dbReference type="Gene3D" id="3.40.980.10">
    <property type="entry name" value="MoaB/Mog-like domain"/>
    <property type="match status" value="1"/>
</dbReference>
<reference evidence="9" key="1">
    <citation type="submission" date="2008-06" db="EMBL/GenBank/DDBJ databases">
        <title>Complete sequence of chromosome of Prosthecochloris aestuarii DSM 271.</title>
        <authorList>
            <consortium name="US DOE Joint Genome Institute"/>
            <person name="Lucas S."/>
            <person name="Copeland A."/>
            <person name="Lapidus A."/>
            <person name="Glavina del Rio T."/>
            <person name="Dalin E."/>
            <person name="Tice H."/>
            <person name="Bruce D."/>
            <person name="Goodwin L."/>
            <person name="Pitluck S."/>
            <person name="Schmutz J."/>
            <person name="Larimer F."/>
            <person name="Land M."/>
            <person name="Hauser L."/>
            <person name="Kyrpides N."/>
            <person name="Anderson I."/>
            <person name="Liu Z."/>
            <person name="Li T."/>
            <person name="Zhao F."/>
            <person name="Overmann J."/>
            <person name="Bryant D.A."/>
            <person name="Richardson P."/>
        </authorList>
    </citation>
    <scope>NUCLEOTIDE SEQUENCE [LARGE SCALE GENOMIC DNA]</scope>
    <source>
        <strain evidence="9">DSM 271</strain>
    </source>
</reference>
<feature type="active site" evidence="7">
    <location>
        <position position="126"/>
    </location>
</feature>
<evidence type="ECO:0000313" key="10">
    <source>
        <dbReference type="Proteomes" id="UP000002725"/>
    </source>
</evidence>
<dbReference type="GO" id="GO:0006777">
    <property type="term" value="P:Mo-molybdopterin cofactor biosynthetic process"/>
    <property type="evidence" value="ECO:0007669"/>
    <property type="project" value="UniProtKB-UniRule"/>
</dbReference>
<dbReference type="InterPro" id="IPR001453">
    <property type="entry name" value="MoaB/Mog_dom"/>
</dbReference>
<evidence type="ECO:0000256" key="2">
    <source>
        <dbReference type="ARBA" id="ARBA00005046"/>
    </source>
</evidence>
<evidence type="ECO:0000256" key="4">
    <source>
        <dbReference type="ARBA" id="ARBA00023150"/>
    </source>
</evidence>
<dbReference type="SMART" id="SM00852">
    <property type="entry name" value="MoCF_biosynth"/>
    <property type="match status" value="1"/>
</dbReference>
<feature type="binding site" evidence="7">
    <location>
        <begin position="75"/>
        <end position="77"/>
    </location>
    <ligand>
        <name>substrate</name>
    </ligand>
</feature>
<comment type="catalytic activity">
    <reaction evidence="1 7">
        <text>(8S)-3',8-cyclo-7,8-dihydroguanosine 5'-triphosphate = cyclic pyranopterin phosphate + diphosphate</text>
        <dbReference type="Rhea" id="RHEA:49580"/>
        <dbReference type="ChEBI" id="CHEBI:33019"/>
        <dbReference type="ChEBI" id="CHEBI:59648"/>
        <dbReference type="ChEBI" id="CHEBI:131766"/>
        <dbReference type="EC" id="4.6.1.17"/>
    </reaction>
</comment>
<evidence type="ECO:0000256" key="1">
    <source>
        <dbReference type="ARBA" id="ARBA00001637"/>
    </source>
</evidence>
<organism evidence="9 10">
    <name type="scientific">Prosthecochloris aestuarii (strain DSM 271 / SK 413)</name>
    <dbReference type="NCBI Taxonomy" id="290512"/>
    <lineage>
        <taxon>Bacteria</taxon>
        <taxon>Pseudomonadati</taxon>
        <taxon>Chlorobiota</taxon>
        <taxon>Chlorobiia</taxon>
        <taxon>Chlorobiales</taxon>
        <taxon>Chlorobiaceae</taxon>
        <taxon>Prosthecochloris</taxon>
    </lineage>
</organism>
<keyword evidence="4 7" id="KW-0501">Molybdenum cofactor biosynthesis</keyword>
<dbReference type="InterPro" id="IPR047594">
    <property type="entry name" value="MoaC_bact/euk"/>
</dbReference>
<dbReference type="SUPFAM" id="SSF55040">
    <property type="entry name" value="Molybdenum cofactor biosynthesis protein C, MoaC"/>
    <property type="match status" value="1"/>
</dbReference>
<proteinExistence type="inferred from homology"/>
<keyword evidence="10" id="KW-1185">Reference proteome</keyword>
<evidence type="ECO:0000259" key="8">
    <source>
        <dbReference type="SMART" id="SM00852"/>
    </source>
</evidence>
<dbReference type="EC" id="4.6.1.17" evidence="3 7"/>
<comment type="similarity">
    <text evidence="7">Belongs to the MoaC family.</text>
</comment>
<evidence type="ECO:0000256" key="7">
    <source>
        <dbReference type="HAMAP-Rule" id="MF_01224"/>
    </source>
</evidence>
<dbReference type="InterPro" id="IPR036425">
    <property type="entry name" value="MoaB/Mog-like_dom_sf"/>
</dbReference>
<dbReference type="GO" id="GO:0061799">
    <property type="term" value="F:cyclic pyranopterin monophosphate synthase activity"/>
    <property type="evidence" value="ECO:0007669"/>
    <property type="project" value="UniProtKB-UniRule"/>
</dbReference>
<evidence type="ECO:0000256" key="5">
    <source>
        <dbReference type="ARBA" id="ARBA00023239"/>
    </source>
</evidence>
<dbReference type="CDD" id="cd01420">
    <property type="entry name" value="MoaC_PE"/>
    <property type="match status" value="1"/>
</dbReference>
<sequence length="314" mass="33168">MSGFSHLDDAGHVRMVDVSHKPGTMRTAKASGHIAMKPETILMLQEGDMPKGNVLTTAKVAGIQAAKQTAHLIPLCHQLNLSWVDIDFSLHSDRVVIDATVSTKEATGVEMEALTAVSVAALTMYDMCKAVDKTMEIGAVRLVQKIGGKSHHQSTYRPLTSLLVTSDSIAAGAAEDRSGAILKDGLEAAGCRVSAFRVVPDEPSEIAALVDSWVSEGVELIITSGGTGLGPRDVTVETLLPRFSRRLAGVEQALLQWGQGKIRTAMLSRLAAGMIGSSLVICLPGSPGAARDALEVLVPTIFHAFSMIQGEGHQ</sequence>
<keyword evidence="5 7" id="KW-0456">Lyase</keyword>
<evidence type="ECO:0000313" key="9">
    <source>
        <dbReference type="EMBL" id="ACF47129.1"/>
    </source>
</evidence>
<dbReference type="UniPathway" id="UPA00344"/>
<dbReference type="eggNOG" id="COG0521">
    <property type="taxonomic scope" value="Bacteria"/>
</dbReference>
<dbReference type="PANTHER" id="PTHR43764:SF1">
    <property type="entry name" value="MOLYBDOPTERIN MOLYBDOTRANSFERASE"/>
    <property type="match status" value="1"/>
</dbReference>
<dbReference type="NCBIfam" id="TIGR00581">
    <property type="entry name" value="moaC"/>
    <property type="match status" value="1"/>
</dbReference>
<dbReference type="AlphaFoldDB" id="B4S5T2"/>
<evidence type="ECO:0000256" key="6">
    <source>
        <dbReference type="ARBA" id="ARBA00055087"/>
    </source>
</evidence>
<feature type="binding site" evidence="7">
    <location>
        <begin position="111"/>
        <end position="112"/>
    </location>
    <ligand>
        <name>substrate</name>
    </ligand>
</feature>
<dbReference type="KEGG" id="paa:Paes_2125"/>
<protein>
    <recommendedName>
        <fullName evidence="3 7">Cyclic pyranopterin monophosphate synthase</fullName>
        <ecNumber evidence="3 7">4.6.1.17</ecNumber>
    </recommendedName>
    <alternativeName>
        <fullName evidence="7">Molybdenum cofactor biosynthesis protein C</fullName>
    </alternativeName>
</protein>
<dbReference type="Pfam" id="PF01967">
    <property type="entry name" value="MoaC"/>
    <property type="match status" value="1"/>
</dbReference>
<dbReference type="CDD" id="cd00886">
    <property type="entry name" value="MogA_MoaB"/>
    <property type="match status" value="1"/>
</dbReference>
<dbReference type="InterPro" id="IPR023045">
    <property type="entry name" value="MoaC"/>
</dbReference>
<name>B4S5T2_PROA2</name>
<dbReference type="PANTHER" id="PTHR43764">
    <property type="entry name" value="MOLYBDENUM COFACTOR BIOSYNTHESIS"/>
    <property type="match status" value="1"/>
</dbReference>
<dbReference type="HOGENOM" id="CLU_063423_1_1_10"/>
<feature type="domain" description="MoaB/Mog" evidence="8">
    <location>
        <begin position="161"/>
        <end position="304"/>
    </location>
</feature>
<dbReference type="STRING" id="290512.Paes_2125"/>
<comment type="pathway">
    <text evidence="2 7">Cofactor biosynthesis; molybdopterin biosynthesis.</text>
</comment>
<dbReference type="NCBIfam" id="TIGR00177">
    <property type="entry name" value="molyb_syn"/>
    <property type="match status" value="1"/>
</dbReference>
<dbReference type="Proteomes" id="UP000002725">
    <property type="component" value="Chromosome"/>
</dbReference>
<dbReference type="InterPro" id="IPR051920">
    <property type="entry name" value="MPT_Adenylyltrnsfr/MoaC-Rel"/>
</dbReference>
<comment type="subunit">
    <text evidence="7">Homohexamer; trimer of dimers.</text>
</comment>